<proteinExistence type="predicted"/>
<dbReference type="Proteomes" id="UP000824231">
    <property type="component" value="Unassembled WGS sequence"/>
</dbReference>
<name>A0A9D2AKR0_9LACO</name>
<evidence type="ECO:0000259" key="1">
    <source>
        <dbReference type="PROSITE" id="PS51094"/>
    </source>
</evidence>
<reference evidence="2" key="2">
    <citation type="submission" date="2021-04" db="EMBL/GenBank/DDBJ databases">
        <authorList>
            <person name="Gilroy R."/>
        </authorList>
    </citation>
    <scope>NUCLEOTIDE SEQUENCE</scope>
    <source>
        <strain evidence="2">ChiSxjej3B15-572</strain>
    </source>
</reference>
<dbReference type="InterPro" id="IPR002178">
    <property type="entry name" value="PTS_EIIA_type-2_dom"/>
</dbReference>
<dbReference type="AlphaFoldDB" id="A0A9D2AKR0"/>
<sequence length="132" mass="14786">MKKVLTKLTTINSYHDWLSATVNALELSSALPNELLTQLQQRDYLGSVQIAEHVIMPHIVNQSLPDSWLIVSQLDRPVRYMTSNSITTGIFILSRPADSSVTDAVDHLTDESVIRALQDPQLSQRQLQGLFS</sequence>
<accession>A0A9D2AKR0</accession>
<dbReference type="EMBL" id="DXFH01000019">
    <property type="protein sequence ID" value="HIX35706.1"/>
    <property type="molecule type" value="Genomic_DNA"/>
</dbReference>
<gene>
    <name evidence="2" type="ORF">H9856_04835</name>
</gene>
<dbReference type="PROSITE" id="PS51094">
    <property type="entry name" value="PTS_EIIA_TYPE_2"/>
    <property type="match status" value="1"/>
</dbReference>
<evidence type="ECO:0000313" key="2">
    <source>
        <dbReference type="EMBL" id="HIX35706.1"/>
    </source>
</evidence>
<organism evidence="2 3">
    <name type="scientific">Candidatus Limosilactobacillus merdigallinarum</name>
    <dbReference type="NCBI Taxonomy" id="2838652"/>
    <lineage>
        <taxon>Bacteria</taxon>
        <taxon>Bacillati</taxon>
        <taxon>Bacillota</taxon>
        <taxon>Bacilli</taxon>
        <taxon>Lactobacillales</taxon>
        <taxon>Lactobacillaceae</taxon>
        <taxon>Limosilactobacillus</taxon>
    </lineage>
</organism>
<evidence type="ECO:0000313" key="3">
    <source>
        <dbReference type="Proteomes" id="UP000824231"/>
    </source>
</evidence>
<dbReference type="Gene3D" id="3.40.930.10">
    <property type="entry name" value="Mannitol-specific EII, Chain A"/>
    <property type="match status" value="1"/>
</dbReference>
<comment type="caution">
    <text evidence="2">The sequence shown here is derived from an EMBL/GenBank/DDBJ whole genome shotgun (WGS) entry which is preliminary data.</text>
</comment>
<feature type="domain" description="PTS EIIA type-2" evidence="1">
    <location>
        <begin position="1"/>
        <end position="132"/>
    </location>
</feature>
<dbReference type="SUPFAM" id="SSF55804">
    <property type="entry name" value="Phoshotransferase/anion transport protein"/>
    <property type="match status" value="1"/>
</dbReference>
<reference evidence="2" key="1">
    <citation type="journal article" date="2021" name="PeerJ">
        <title>Extensive microbial diversity within the chicken gut microbiome revealed by metagenomics and culture.</title>
        <authorList>
            <person name="Gilroy R."/>
            <person name="Ravi A."/>
            <person name="Getino M."/>
            <person name="Pursley I."/>
            <person name="Horton D.L."/>
            <person name="Alikhan N.F."/>
            <person name="Baker D."/>
            <person name="Gharbi K."/>
            <person name="Hall N."/>
            <person name="Watson M."/>
            <person name="Adriaenssens E.M."/>
            <person name="Foster-Nyarko E."/>
            <person name="Jarju S."/>
            <person name="Secka A."/>
            <person name="Antonio M."/>
            <person name="Oren A."/>
            <person name="Chaudhuri R.R."/>
            <person name="La Ragione R."/>
            <person name="Hildebrand F."/>
            <person name="Pallen M.J."/>
        </authorList>
    </citation>
    <scope>NUCLEOTIDE SEQUENCE</scope>
    <source>
        <strain evidence="2">ChiSxjej3B15-572</strain>
    </source>
</reference>
<dbReference type="InterPro" id="IPR016152">
    <property type="entry name" value="PTrfase/Anion_transptr"/>
</dbReference>
<protein>
    <recommendedName>
        <fullName evidence="1">PTS EIIA type-2 domain-containing protein</fullName>
    </recommendedName>
</protein>